<feature type="domain" description="CCAAT-binding factor" evidence="3">
    <location>
        <begin position="333"/>
        <end position="508"/>
    </location>
</feature>
<dbReference type="GO" id="GO:0042254">
    <property type="term" value="P:ribosome biogenesis"/>
    <property type="evidence" value="ECO:0007669"/>
    <property type="project" value="InterPro"/>
</dbReference>
<feature type="region of interest" description="Disordered" evidence="2">
    <location>
        <begin position="441"/>
        <end position="475"/>
    </location>
</feature>
<dbReference type="GO" id="GO:0032040">
    <property type="term" value="C:small-subunit processome"/>
    <property type="evidence" value="ECO:0007669"/>
    <property type="project" value="TreeGrafter"/>
</dbReference>
<dbReference type="GeneID" id="111007905"/>
<evidence type="ECO:0000313" key="5">
    <source>
        <dbReference type="RefSeq" id="XP_022136138.1"/>
    </source>
</evidence>
<dbReference type="InterPro" id="IPR027193">
    <property type="entry name" value="Noc4"/>
</dbReference>
<keyword evidence="4" id="KW-1185">Reference proteome</keyword>
<evidence type="ECO:0000313" key="4">
    <source>
        <dbReference type="Proteomes" id="UP000504603"/>
    </source>
</evidence>
<sequence length="598" mass="67261">MASVLSKKEKHTLSELKTLGLQLLSSRAHINNLPLLLTFVSPTSPPHYVLEALLSLQSFFVTVLPSLPSSSKPAAADDPLDDAELIYQTWLRSKFDEFVKSLIDVAVSSDCDDTLKEIVLDAIMEFVKVGNKGKFHSAVYHKFLQTIAHSTTPVNTLIALLVKKYFYHLDVRYFTYISIEKLAKNFEAEYMSGDGNVRVNDDDGGHSSEGVELIHIVHSIISSIPPLENSNQISDYTMWVESGDDKVICDNQEVKQLKMGKNDKEVLSASKIVKRMKVKFTRAWISFLRLPLPIDVYKEVLVILDQEVIPYLSNPIILCDFLTKSYDIGGVVSVMALSSLYLLMTKYGLEYPNFYEKLYALLVPSIFMAKHRAKFFQLLDSCLKSPLLPAYLAAAFAKKLSRLSLVVPPSGALVIIALIHNLLRRHPSINCLVHRENINESKKDESTDEEVARGTDASGVDADAPNRKPGIDHFNYEETDPIKSSALRSSLWEIDSLRHHYCPPVSRLVLSLENDLTVRSKTTEIDVKDFVAGSYATILGQELKKKMKRVPLAFYQAIPTTLFSESDFTGWSFDHKHSENNIDDSDHLSAKRQRIESS</sequence>
<dbReference type="OrthoDB" id="10263185at2759"/>
<organism evidence="4 5">
    <name type="scientific">Momordica charantia</name>
    <name type="common">Bitter gourd</name>
    <name type="synonym">Balsam pear</name>
    <dbReference type="NCBI Taxonomy" id="3673"/>
    <lineage>
        <taxon>Eukaryota</taxon>
        <taxon>Viridiplantae</taxon>
        <taxon>Streptophyta</taxon>
        <taxon>Embryophyta</taxon>
        <taxon>Tracheophyta</taxon>
        <taxon>Spermatophyta</taxon>
        <taxon>Magnoliopsida</taxon>
        <taxon>eudicotyledons</taxon>
        <taxon>Gunneridae</taxon>
        <taxon>Pentapetalae</taxon>
        <taxon>rosids</taxon>
        <taxon>fabids</taxon>
        <taxon>Cucurbitales</taxon>
        <taxon>Cucurbitaceae</taxon>
        <taxon>Momordiceae</taxon>
        <taxon>Momordica</taxon>
    </lineage>
</organism>
<accession>A0A6J1C6T4</accession>
<name>A0A6J1C6T4_MOMCH</name>
<dbReference type="AlphaFoldDB" id="A0A6J1C6T4"/>
<dbReference type="Pfam" id="PF03914">
    <property type="entry name" value="CBF"/>
    <property type="match status" value="1"/>
</dbReference>
<dbReference type="RefSeq" id="XP_022136139.1">
    <property type="nucleotide sequence ID" value="XM_022280447.1"/>
</dbReference>
<evidence type="ECO:0000256" key="1">
    <source>
        <dbReference type="ARBA" id="ARBA00007797"/>
    </source>
</evidence>
<dbReference type="PANTHER" id="PTHR12455:SF0">
    <property type="entry name" value="NUCLEOLAR COMPLEX PROTEIN 4 HOMOLOG"/>
    <property type="match status" value="1"/>
</dbReference>
<dbReference type="PANTHER" id="PTHR12455">
    <property type="entry name" value="NUCLEOLAR COMPLEX PROTEIN 4"/>
    <property type="match status" value="1"/>
</dbReference>
<comment type="similarity">
    <text evidence="1">Belongs to the CBF/MAK21 family.</text>
</comment>
<protein>
    <submittedName>
        <fullName evidence="5 6">Nucleolar complex protein 4 homolog</fullName>
    </submittedName>
</protein>
<dbReference type="RefSeq" id="XP_022136138.1">
    <property type="nucleotide sequence ID" value="XM_022280446.1"/>
</dbReference>
<dbReference type="KEGG" id="mcha:111007905"/>
<feature type="compositionally biased region" description="Basic and acidic residues" evidence="2">
    <location>
        <begin position="464"/>
        <end position="475"/>
    </location>
</feature>
<evidence type="ECO:0000259" key="3">
    <source>
        <dbReference type="Pfam" id="PF03914"/>
    </source>
</evidence>
<dbReference type="Proteomes" id="UP000504603">
    <property type="component" value="Unplaced"/>
</dbReference>
<feature type="compositionally biased region" description="Basic and acidic residues" evidence="2">
    <location>
        <begin position="441"/>
        <end position="453"/>
    </location>
</feature>
<gene>
    <name evidence="5 6" type="primary">LOC111007905</name>
</gene>
<proteinExistence type="inferred from homology"/>
<evidence type="ECO:0000256" key="2">
    <source>
        <dbReference type="SAM" id="MobiDB-lite"/>
    </source>
</evidence>
<reference evidence="5 6" key="1">
    <citation type="submission" date="2025-04" db="UniProtKB">
        <authorList>
            <consortium name="RefSeq"/>
        </authorList>
    </citation>
    <scope>IDENTIFICATION</scope>
    <source>
        <strain evidence="5 6">OHB3-1</strain>
    </source>
</reference>
<dbReference type="InterPro" id="IPR005612">
    <property type="entry name" value="CCAAT-binding_factor"/>
</dbReference>
<dbReference type="GO" id="GO:0030692">
    <property type="term" value="C:Noc4p-Nop14p complex"/>
    <property type="evidence" value="ECO:0007669"/>
    <property type="project" value="TreeGrafter"/>
</dbReference>
<evidence type="ECO:0000313" key="6">
    <source>
        <dbReference type="RefSeq" id="XP_022136139.1"/>
    </source>
</evidence>